<reference evidence="2 3" key="1">
    <citation type="submission" date="2021-10" db="EMBL/GenBank/DDBJ databases">
        <authorList>
            <person name="Criscuolo A."/>
        </authorList>
    </citation>
    <scope>NUCLEOTIDE SEQUENCE [LARGE SCALE GENOMIC DNA]</scope>
    <source>
        <strain evidence="3">CIP 111883</strain>
    </source>
</reference>
<keyword evidence="3" id="KW-1185">Reference proteome</keyword>
<name>A0ABM8YLP7_9BACI</name>
<accession>A0ABM8YLP7</accession>
<protein>
    <submittedName>
        <fullName evidence="2">Uncharacterized protein</fullName>
    </submittedName>
</protein>
<feature type="region of interest" description="Disordered" evidence="1">
    <location>
        <begin position="77"/>
        <end position="101"/>
    </location>
</feature>
<comment type="caution">
    <text evidence="2">The sequence shown here is derived from an EMBL/GenBank/DDBJ whole genome shotgun (WGS) entry which is preliminary data.</text>
</comment>
<evidence type="ECO:0000256" key="1">
    <source>
        <dbReference type="SAM" id="MobiDB-lite"/>
    </source>
</evidence>
<dbReference type="EMBL" id="CAKJTJ010000007">
    <property type="protein sequence ID" value="CAG9620910.1"/>
    <property type="molecule type" value="Genomic_DNA"/>
</dbReference>
<evidence type="ECO:0000313" key="3">
    <source>
        <dbReference type="Proteomes" id="UP000789833"/>
    </source>
</evidence>
<proteinExistence type="predicted"/>
<organism evidence="2 3">
    <name type="scientific">Sutcliffiella rhizosphaerae</name>
    <dbReference type="NCBI Taxonomy" id="2880967"/>
    <lineage>
        <taxon>Bacteria</taxon>
        <taxon>Bacillati</taxon>
        <taxon>Bacillota</taxon>
        <taxon>Bacilli</taxon>
        <taxon>Bacillales</taxon>
        <taxon>Bacillaceae</taxon>
        <taxon>Sutcliffiella</taxon>
    </lineage>
</organism>
<sequence>MKKVFVSSISALLLSTVLLTDVSHAEKKDLEIKTNLIEASSNSYIDEEITVSNWARNIGVKGLFAALDRASQHLFNRSPSNSYGGTRDTSSSGTIHFNQGSQKVASVRKDVQVVKRGHEVEMWANNHNLLSPTAKIVVLLTTPGGSDVINRSVGHNQYSWYKATSTGQHRARYITSNAHSWTLWQAYYHWGDLASVCTGCTQSIGDENNSASFTKANNENGDTVTFENVDGRKHVVSESNQNAKAKNNINSTNNSLTLGELYLDFYDEDLEVLTDTPKSFTENDIVVVSDTIADIQFIEETNETEFLFTTPYSNQTVNFSGDLTHNYKVGQEISFKFEFVKIYPDKEYLTLDYRKQVEDNDNIAPSIKDYLAK</sequence>
<evidence type="ECO:0000313" key="2">
    <source>
        <dbReference type="EMBL" id="CAG9620910.1"/>
    </source>
</evidence>
<gene>
    <name evidence="2" type="ORF">BACCIP111883_01682</name>
</gene>
<dbReference type="RefSeq" id="WP_230500821.1">
    <property type="nucleotide sequence ID" value="NZ_CAKJTJ010000007.1"/>
</dbReference>
<dbReference type="Proteomes" id="UP000789833">
    <property type="component" value="Unassembled WGS sequence"/>
</dbReference>